<feature type="chain" id="PRO_5011701160" evidence="1">
    <location>
        <begin position="29"/>
        <end position="354"/>
    </location>
</feature>
<dbReference type="STRING" id="659014.SAMN04487996_1134"/>
<dbReference type="Pfam" id="PF01261">
    <property type="entry name" value="AP_endonuc_2"/>
    <property type="match status" value="1"/>
</dbReference>
<dbReference type="RefSeq" id="WP_090154338.1">
    <property type="nucleotide sequence ID" value="NZ_FNAN01000013.1"/>
</dbReference>
<dbReference type="SUPFAM" id="SSF51658">
    <property type="entry name" value="Xylose isomerase-like"/>
    <property type="match status" value="1"/>
</dbReference>
<dbReference type="PANTHER" id="PTHR12110">
    <property type="entry name" value="HYDROXYPYRUVATE ISOMERASE"/>
    <property type="match status" value="1"/>
</dbReference>
<protein>
    <submittedName>
        <fullName evidence="3">Sugar phosphate isomerase/epimerase</fullName>
    </submittedName>
</protein>
<dbReference type="GO" id="GO:0016853">
    <property type="term" value="F:isomerase activity"/>
    <property type="evidence" value="ECO:0007669"/>
    <property type="project" value="UniProtKB-KW"/>
</dbReference>
<keyword evidence="1" id="KW-0732">Signal</keyword>
<evidence type="ECO:0000259" key="2">
    <source>
        <dbReference type="Pfam" id="PF01261"/>
    </source>
</evidence>
<dbReference type="PANTHER" id="PTHR12110:SF53">
    <property type="entry name" value="BLR5974 PROTEIN"/>
    <property type="match status" value="1"/>
</dbReference>
<accession>A0A1G7PGS9</accession>
<dbReference type="InterPro" id="IPR013022">
    <property type="entry name" value="Xyl_isomerase-like_TIM-brl"/>
</dbReference>
<keyword evidence="3" id="KW-0413">Isomerase</keyword>
<organism evidence="3 4">
    <name type="scientific">Dyadobacter soli</name>
    <dbReference type="NCBI Taxonomy" id="659014"/>
    <lineage>
        <taxon>Bacteria</taxon>
        <taxon>Pseudomonadati</taxon>
        <taxon>Bacteroidota</taxon>
        <taxon>Cytophagia</taxon>
        <taxon>Cytophagales</taxon>
        <taxon>Spirosomataceae</taxon>
        <taxon>Dyadobacter</taxon>
    </lineage>
</organism>
<dbReference type="EMBL" id="FNAN01000013">
    <property type="protein sequence ID" value="SDF85443.1"/>
    <property type="molecule type" value="Genomic_DNA"/>
</dbReference>
<reference evidence="4" key="1">
    <citation type="submission" date="2016-10" db="EMBL/GenBank/DDBJ databases">
        <authorList>
            <person name="Varghese N."/>
            <person name="Submissions S."/>
        </authorList>
    </citation>
    <scope>NUCLEOTIDE SEQUENCE [LARGE SCALE GENOMIC DNA]</scope>
    <source>
        <strain evidence="4">DSM 25329</strain>
    </source>
</reference>
<evidence type="ECO:0000313" key="3">
    <source>
        <dbReference type="EMBL" id="SDF85443.1"/>
    </source>
</evidence>
<dbReference type="Gene3D" id="3.20.20.150">
    <property type="entry name" value="Divalent-metal-dependent TIM barrel enzymes"/>
    <property type="match status" value="1"/>
</dbReference>
<gene>
    <name evidence="3" type="ORF">SAMN04487996_1134</name>
</gene>
<dbReference type="Proteomes" id="UP000198748">
    <property type="component" value="Unassembled WGS sequence"/>
</dbReference>
<sequence>MNNSRRQFLNQLGFATAGLGFLSLDALAAHASASAIPGAGASVAGAAKFNFDISLAEFSFASELWGSKMTNMDFPARAKNDYDITILEYVSGFFNNKQKDQAYLKELKQRCDDLGVKNHLIMVDGENLTALDDAARMKAVEAHYPWVDAAKFLGCTAIRVNLGDAMAMMSGKKEEGTPAQLATAAVDGYGKLLEYAGKAGINVIVENHFGVSTDPDWLVGVMKQLKAPNKGLLPDFGNFCAERSKPETQDIKGIMATKCVKEHEKYEGVKKMMPYARGISAKTHQFDANGNDPETDFIKMFKIIKDSGWNNGIVGIEYEGGLIRDMGGDTSKPTNDEGIRQTKALLEKVLEELG</sequence>
<proteinExistence type="predicted"/>
<dbReference type="OrthoDB" id="1114629at2"/>
<keyword evidence="4" id="KW-1185">Reference proteome</keyword>
<evidence type="ECO:0000256" key="1">
    <source>
        <dbReference type="SAM" id="SignalP"/>
    </source>
</evidence>
<dbReference type="AlphaFoldDB" id="A0A1G7PGS9"/>
<dbReference type="InterPro" id="IPR006311">
    <property type="entry name" value="TAT_signal"/>
</dbReference>
<feature type="signal peptide" evidence="1">
    <location>
        <begin position="1"/>
        <end position="28"/>
    </location>
</feature>
<evidence type="ECO:0000313" key="4">
    <source>
        <dbReference type="Proteomes" id="UP000198748"/>
    </source>
</evidence>
<dbReference type="PROSITE" id="PS51318">
    <property type="entry name" value="TAT"/>
    <property type="match status" value="1"/>
</dbReference>
<dbReference type="InterPro" id="IPR036237">
    <property type="entry name" value="Xyl_isomerase-like_sf"/>
</dbReference>
<name>A0A1G7PGS9_9BACT</name>
<dbReference type="InterPro" id="IPR050312">
    <property type="entry name" value="IolE/XylAMocC-like"/>
</dbReference>
<feature type="domain" description="Xylose isomerase-like TIM barrel" evidence="2">
    <location>
        <begin position="96"/>
        <end position="330"/>
    </location>
</feature>